<dbReference type="RefSeq" id="WP_184280336.1">
    <property type="nucleotide sequence ID" value="NZ_JACHLJ010000008.1"/>
</dbReference>
<dbReference type="Pfam" id="PF00226">
    <property type="entry name" value="DnaJ"/>
    <property type="match status" value="1"/>
</dbReference>
<feature type="compositionally biased region" description="Polar residues" evidence="2">
    <location>
        <begin position="82"/>
        <end position="105"/>
    </location>
</feature>
<gene>
    <name evidence="4" type="ORF">HNP47_003222</name>
</gene>
<accession>A0A7W9FX43</accession>
<dbReference type="SMART" id="SM00271">
    <property type="entry name" value="DnaJ"/>
    <property type="match status" value="1"/>
</dbReference>
<protein>
    <recommendedName>
        <fullName evidence="3">J domain-containing protein</fullName>
    </recommendedName>
</protein>
<dbReference type="Proteomes" id="UP000556201">
    <property type="component" value="Unassembled WGS sequence"/>
</dbReference>
<organism evidence="4 5">
    <name type="scientific">Brevundimonas vesicularis</name>
    <name type="common">Pseudomonas vesicularis</name>
    <dbReference type="NCBI Taxonomy" id="41276"/>
    <lineage>
        <taxon>Bacteria</taxon>
        <taxon>Pseudomonadati</taxon>
        <taxon>Pseudomonadota</taxon>
        <taxon>Alphaproteobacteria</taxon>
        <taxon>Caulobacterales</taxon>
        <taxon>Caulobacteraceae</taxon>
        <taxon>Brevundimonas</taxon>
    </lineage>
</organism>
<dbReference type="PRINTS" id="PR00625">
    <property type="entry name" value="JDOMAIN"/>
</dbReference>
<feature type="region of interest" description="Disordered" evidence="2">
    <location>
        <begin position="51"/>
        <end position="107"/>
    </location>
</feature>
<dbReference type="PROSITE" id="PS50076">
    <property type="entry name" value="DNAJ_2"/>
    <property type="match status" value="1"/>
</dbReference>
<dbReference type="Gene3D" id="1.10.287.110">
    <property type="entry name" value="DnaJ domain"/>
    <property type="match status" value="1"/>
</dbReference>
<keyword evidence="1" id="KW-0143">Chaperone</keyword>
<dbReference type="EMBL" id="JACHLJ010000008">
    <property type="protein sequence ID" value="MBB5773197.1"/>
    <property type="molecule type" value="Genomic_DNA"/>
</dbReference>
<comment type="caution">
    <text evidence="4">The sequence shown here is derived from an EMBL/GenBank/DDBJ whole genome shotgun (WGS) entry which is preliminary data.</text>
</comment>
<dbReference type="GO" id="GO:0051082">
    <property type="term" value="F:unfolded protein binding"/>
    <property type="evidence" value="ECO:0007669"/>
    <property type="project" value="TreeGrafter"/>
</dbReference>
<dbReference type="GO" id="GO:0005737">
    <property type="term" value="C:cytoplasm"/>
    <property type="evidence" value="ECO:0007669"/>
    <property type="project" value="TreeGrafter"/>
</dbReference>
<evidence type="ECO:0000313" key="4">
    <source>
        <dbReference type="EMBL" id="MBB5773197.1"/>
    </source>
</evidence>
<feature type="domain" description="J" evidence="3">
    <location>
        <begin position="3"/>
        <end position="67"/>
    </location>
</feature>
<dbReference type="SUPFAM" id="SSF46565">
    <property type="entry name" value="Chaperone J-domain"/>
    <property type="match status" value="1"/>
</dbReference>
<evidence type="ECO:0000259" key="3">
    <source>
        <dbReference type="PROSITE" id="PS50076"/>
    </source>
</evidence>
<evidence type="ECO:0000256" key="2">
    <source>
        <dbReference type="SAM" id="MobiDB-lite"/>
    </source>
</evidence>
<dbReference type="GO" id="GO:0042026">
    <property type="term" value="P:protein refolding"/>
    <property type="evidence" value="ECO:0007669"/>
    <property type="project" value="TreeGrafter"/>
</dbReference>
<proteinExistence type="predicted"/>
<dbReference type="InterPro" id="IPR001623">
    <property type="entry name" value="DnaJ_domain"/>
</dbReference>
<name>A0A7W9FX43_BREVE</name>
<sequence>MTDFYELLGVSPTAEDIVIQAAYKAMIRQYHPDRNAQPEAEARAKSINEAYEVLRDPERRSRYDAQRNGQETSASVRPAQHSKPNTRSNPHQVSKAKTTQPSKGAQSVILKRPRPVLKIAAVFGVILFAAGVSGLLNPSKYENLKTQPLTGAIATPQVSGTPLLGDAPNRYRPYAPQTPQQFEWAMINGYRDAISVLTSDPAFGTLLASQRSKECRNEADQSLDLSDVDYCVAFDLTSLMYTSRYHPSVDPDPYFVARSGSYANDYIYYQAFDTSRIDTIRQHINALLNVRSSG</sequence>
<feature type="compositionally biased region" description="Basic and acidic residues" evidence="2">
    <location>
        <begin position="51"/>
        <end position="65"/>
    </location>
</feature>
<dbReference type="AlphaFoldDB" id="A0A7W9FX43"/>
<evidence type="ECO:0000256" key="1">
    <source>
        <dbReference type="ARBA" id="ARBA00023186"/>
    </source>
</evidence>
<dbReference type="CDD" id="cd06257">
    <property type="entry name" value="DnaJ"/>
    <property type="match status" value="1"/>
</dbReference>
<dbReference type="PANTHER" id="PTHR43096:SF52">
    <property type="entry name" value="DNAJ HOMOLOG 1, MITOCHONDRIAL-RELATED"/>
    <property type="match status" value="1"/>
</dbReference>
<evidence type="ECO:0000313" key="5">
    <source>
        <dbReference type="Proteomes" id="UP000556201"/>
    </source>
</evidence>
<dbReference type="PANTHER" id="PTHR43096">
    <property type="entry name" value="DNAJ HOMOLOG 1, MITOCHONDRIAL-RELATED"/>
    <property type="match status" value="1"/>
</dbReference>
<reference evidence="4 5" key="1">
    <citation type="submission" date="2020-08" db="EMBL/GenBank/DDBJ databases">
        <title>Functional genomics of gut bacteria from endangered species of beetles.</title>
        <authorList>
            <person name="Carlos-Shanley C."/>
        </authorList>
    </citation>
    <scope>NUCLEOTIDE SEQUENCE [LARGE SCALE GENOMIC DNA]</scope>
    <source>
        <strain evidence="4 5">S00192</strain>
    </source>
</reference>
<dbReference type="InterPro" id="IPR036869">
    <property type="entry name" value="J_dom_sf"/>
</dbReference>